<dbReference type="PANTHER" id="PTHR33498">
    <property type="entry name" value="TRANSPOSASE FOR INSERTION SEQUENCE ELEMENT IS1557"/>
    <property type="match status" value="1"/>
</dbReference>
<dbReference type="AlphaFoldDB" id="A0A2I2KX58"/>
<evidence type="ECO:0000256" key="1">
    <source>
        <dbReference type="SAM" id="MobiDB-lite"/>
    </source>
</evidence>
<dbReference type="InterPro" id="IPR001763">
    <property type="entry name" value="Rhodanese-like_dom"/>
</dbReference>
<dbReference type="EMBL" id="FZMO01000365">
    <property type="protein sequence ID" value="SNQ50248.1"/>
    <property type="molecule type" value="Genomic_DNA"/>
</dbReference>
<organism evidence="3 4">
    <name type="scientific">Frankia canadensis</name>
    <dbReference type="NCBI Taxonomy" id="1836972"/>
    <lineage>
        <taxon>Bacteria</taxon>
        <taxon>Bacillati</taxon>
        <taxon>Actinomycetota</taxon>
        <taxon>Actinomycetes</taxon>
        <taxon>Frankiales</taxon>
        <taxon>Frankiaceae</taxon>
        <taxon>Frankia</taxon>
    </lineage>
</organism>
<dbReference type="InterPro" id="IPR002560">
    <property type="entry name" value="Transposase_DDE"/>
</dbReference>
<feature type="region of interest" description="Disordered" evidence="1">
    <location>
        <begin position="137"/>
        <end position="165"/>
    </location>
</feature>
<name>A0A2I2KX58_9ACTN</name>
<dbReference type="InterPro" id="IPR047951">
    <property type="entry name" value="Transpos_ISL3"/>
</dbReference>
<dbReference type="Proteomes" id="UP000234331">
    <property type="component" value="Unassembled WGS sequence"/>
</dbReference>
<dbReference type="PROSITE" id="PS50206">
    <property type="entry name" value="RHODANESE_3"/>
    <property type="match status" value="1"/>
</dbReference>
<keyword evidence="4" id="KW-1185">Reference proteome</keyword>
<sequence>MRDNGLALAGRAGARLAAALGLTVGRDTLVRRVRALPDPRPSVARILGVDDFAVRRGHVYGTVLIDLDTHRPVDLLPDREADSLVAWLADHPGVEVICRGRSGAHADGARRGAPDARQIADSWHLWSNLCDAVERRRHRPPPVPADPAGTGSGGPADPAHPGTAP</sequence>
<gene>
    <name evidence="3" type="ORF">FRACA_4270002</name>
</gene>
<dbReference type="RefSeq" id="WP_207770461.1">
    <property type="nucleotide sequence ID" value="NZ_FZMO01000365.1"/>
</dbReference>
<proteinExistence type="predicted"/>
<protein>
    <submittedName>
        <fullName evidence="3">Transposase</fullName>
    </submittedName>
</protein>
<reference evidence="3 4" key="1">
    <citation type="submission" date="2017-06" db="EMBL/GenBank/DDBJ databases">
        <authorList>
            <person name="Kim H.J."/>
            <person name="Triplett B.A."/>
        </authorList>
    </citation>
    <scope>NUCLEOTIDE SEQUENCE [LARGE SCALE GENOMIC DNA]</scope>
    <source>
        <strain evidence="3">FRACA_ARgP5</strain>
    </source>
</reference>
<feature type="domain" description="Rhodanese" evidence="2">
    <location>
        <begin position="42"/>
        <end position="135"/>
    </location>
</feature>
<evidence type="ECO:0000259" key="2">
    <source>
        <dbReference type="PROSITE" id="PS50206"/>
    </source>
</evidence>
<dbReference type="PANTHER" id="PTHR33498:SF1">
    <property type="entry name" value="TRANSPOSASE FOR INSERTION SEQUENCE ELEMENT IS1557"/>
    <property type="match status" value="1"/>
</dbReference>
<evidence type="ECO:0000313" key="3">
    <source>
        <dbReference type="EMBL" id="SNQ50248.1"/>
    </source>
</evidence>
<dbReference type="Pfam" id="PF01610">
    <property type="entry name" value="DDE_Tnp_ISL3"/>
    <property type="match status" value="1"/>
</dbReference>
<evidence type="ECO:0000313" key="4">
    <source>
        <dbReference type="Proteomes" id="UP000234331"/>
    </source>
</evidence>
<accession>A0A2I2KX58</accession>